<dbReference type="InterPro" id="IPR017592">
    <property type="entry name" value="Pilus_assmbl_Flp-typ_CpaB"/>
</dbReference>
<organism evidence="2 3">
    <name type="scientific">Algimonas porphyrae</name>
    <dbReference type="NCBI Taxonomy" id="1128113"/>
    <lineage>
        <taxon>Bacteria</taxon>
        <taxon>Pseudomonadati</taxon>
        <taxon>Pseudomonadota</taxon>
        <taxon>Alphaproteobacteria</taxon>
        <taxon>Maricaulales</taxon>
        <taxon>Robiginitomaculaceae</taxon>
        <taxon>Algimonas</taxon>
    </lineage>
</organism>
<gene>
    <name evidence="2" type="primary">cpaB</name>
    <name evidence="2" type="ORF">GCM10007854_09050</name>
</gene>
<reference evidence="2" key="2">
    <citation type="submission" date="2023-01" db="EMBL/GenBank/DDBJ databases">
        <title>Draft genome sequence of Algimonas porphyrae strain NBRC 108216.</title>
        <authorList>
            <person name="Sun Q."/>
            <person name="Mori K."/>
        </authorList>
    </citation>
    <scope>NUCLEOTIDE SEQUENCE</scope>
    <source>
        <strain evidence="2">NBRC 108216</strain>
    </source>
</reference>
<dbReference type="EMBL" id="BSNJ01000002">
    <property type="protein sequence ID" value="GLQ19950.1"/>
    <property type="molecule type" value="Genomic_DNA"/>
</dbReference>
<dbReference type="Pfam" id="PF08666">
    <property type="entry name" value="SAF"/>
    <property type="match status" value="1"/>
</dbReference>
<name>A0ABQ5UXC2_9PROT</name>
<evidence type="ECO:0000313" key="2">
    <source>
        <dbReference type="EMBL" id="GLQ19950.1"/>
    </source>
</evidence>
<feature type="domain" description="SAF" evidence="1">
    <location>
        <begin position="39"/>
        <end position="109"/>
    </location>
</feature>
<evidence type="ECO:0000313" key="3">
    <source>
        <dbReference type="Proteomes" id="UP001161390"/>
    </source>
</evidence>
<dbReference type="NCBIfam" id="TIGR03177">
    <property type="entry name" value="pilus_cpaB"/>
    <property type="match status" value="1"/>
</dbReference>
<evidence type="ECO:0000259" key="1">
    <source>
        <dbReference type="SMART" id="SM00858"/>
    </source>
</evidence>
<dbReference type="SMART" id="SM00858">
    <property type="entry name" value="SAF"/>
    <property type="match status" value="1"/>
</dbReference>
<sequence length="270" mass="28544">MIAALVILMAIVFITLRGMNSGTDAEPMVETIVEEVDYTPVLTVSEPLSRGHRVSEGDLSWIDWPTEALTPALIVEDPEAETPIVETLINAVVREPLTPGEPLVLSRFIRAGDAGIMAALLKPGMRAVTVRISVDTAAGGFIQPGDKVDVILQEAVETTLGDFGSEAELVASTIFNNVTVLAIDQSFSADPSGSAALPGSTATLELSPRDAERITVAQVRGDLSLVLRGFAGATMYAPSHATEPDDAKKQIPPVTIYRSGEAQSVPVRGR</sequence>
<dbReference type="Pfam" id="PF16976">
    <property type="entry name" value="RcpC"/>
    <property type="match status" value="1"/>
</dbReference>
<dbReference type="InterPro" id="IPR013974">
    <property type="entry name" value="SAF"/>
</dbReference>
<dbReference type="Proteomes" id="UP001161390">
    <property type="component" value="Unassembled WGS sequence"/>
</dbReference>
<reference evidence="2" key="1">
    <citation type="journal article" date="2014" name="Int. J. Syst. Evol. Microbiol.">
        <title>Complete genome of a new Firmicutes species belonging to the dominant human colonic microbiota ('Ruminococcus bicirculans') reveals two chromosomes and a selective capacity to utilize plant glucans.</title>
        <authorList>
            <consortium name="NISC Comparative Sequencing Program"/>
            <person name="Wegmann U."/>
            <person name="Louis P."/>
            <person name="Goesmann A."/>
            <person name="Henrissat B."/>
            <person name="Duncan S.H."/>
            <person name="Flint H.J."/>
        </authorList>
    </citation>
    <scope>NUCLEOTIDE SEQUENCE</scope>
    <source>
        <strain evidence="2">NBRC 108216</strain>
    </source>
</reference>
<dbReference type="CDD" id="cd11614">
    <property type="entry name" value="SAF_CpaB_FlgA_like"/>
    <property type="match status" value="1"/>
</dbReference>
<accession>A0ABQ5UXC2</accession>
<proteinExistence type="predicted"/>
<protein>
    <submittedName>
        <fullName evidence="2">Flp pilus assembly protein CpaB</fullName>
    </submittedName>
</protein>
<dbReference type="InterPro" id="IPR031571">
    <property type="entry name" value="RcpC_dom"/>
</dbReference>
<keyword evidence="3" id="KW-1185">Reference proteome</keyword>
<comment type="caution">
    <text evidence="2">The sequence shown here is derived from an EMBL/GenBank/DDBJ whole genome shotgun (WGS) entry which is preliminary data.</text>
</comment>